<organism evidence="2 3">
    <name type="scientific">Dendrobium chrysotoxum</name>
    <name type="common">Orchid</name>
    <dbReference type="NCBI Taxonomy" id="161865"/>
    <lineage>
        <taxon>Eukaryota</taxon>
        <taxon>Viridiplantae</taxon>
        <taxon>Streptophyta</taxon>
        <taxon>Embryophyta</taxon>
        <taxon>Tracheophyta</taxon>
        <taxon>Spermatophyta</taxon>
        <taxon>Magnoliopsida</taxon>
        <taxon>Liliopsida</taxon>
        <taxon>Asparagales</taxon>
        <taxon>Orchidaceae</taxon>
        <taxon>Epidendroideae</taxon>
        <taxon>Malaxideae</taxon>
        <taxon>Dendrobiinae</taxon>
        <taxon>Dendrobium</taxon>
    </lineage>
</organism>
<reference evidence="2 3" key="1">
    <citation type="journal article" date="2021" name="Hortic Res">
        <title>Chromosome-scale assembly of the Dendrobium chrysotoxum genome enhances the understanding of orchid evolution.</title>
        <authorList>
            <person name="Zhang Y."/>
            <person name="Zhang G.Q."/>
            <person name="Zhang D."/>
            <person name="Liu X.D."/>
            <person name="Xu X.Y."/>
            <person name="Sun W.H."/>
            <person name="Yu X."/>
            <person name="Zhu X."/>
            <person name="Wang Z.W."/>
            <person name="Zhao X."/>
            <person name="Zhong W.Y."/>
            <person name="Chen H."/>
            <person name="Yin W.L."/>
            <person name="Huang T."/>
            <person name="Niu S.C."/>
            <person name="Liu Z.J."/>
        </authorList>
    </citation>
    <scope>NUCLEOTIDE SEQUENCE [LARGE SCALE GENOMIC DNA]</scope>
    <source>
        <strain evidence="2">Lindl</strain>
    </source>
</reference>
<evidence type="ECO:0000313" key="3">
    <source>
        <dbReference type="Proteomes" id="UP000775213"/>
    </source>
</evidence>
<dbReference type="EMBL" id="JAGFBR010000013">
    <property type="protein sequence ID" value="KAH0456105.1"/>
    <property type="molecule type" value="Genomic_DNA"/>
</dbReference>
<feature type="compositionally biased region" description="Basic residues" evidence="1">
    <location>
        <begin position="188"/>
        <end position="199"/>
    </location>
</feature>
<sequence>MTLLVGLRFPPTPELLKIFKACGVTFPQFLCRVITIIVGLMVFFRECGEILTLEHLCKMYKFTKNSQGQLLDFLTCNPSKNQSSSFFFVKNEWGLLKGWGKLKVLLNSPYPVEKGTFKTLNFPDAESLQQELCYIGQYVIEEKLFKVGRSPIVQLKKYRKIPEISTSAFKPSSKSILDGQREGGSSPLKKRKAINRANL</sequence>
<evidence type="ECO:0000313" key="2">
    <source>
        <dbReference type="EMBL" id="KAH0456105.1"/>
    </source>
</evidence>
<gene>
    <name evidence="2" type="ORF">IEQ34_014012</name>
</gene>
<comment type="caution">
    <text evidence="2">The sequence shown here is derived from an EMBL/GenBank/DDBJ whole genome shotgun (WGS) entry which is preliminary data.</text>
</comment>
<dbReference type="Proteomes" id="UP000775213">
    <property type="component" value="Unassembled WGS sequence"/>
</dbReference>
<keyword evidence="3" id="KW-1185">Reference proteome</keyword>
<name>A0AAV7G1W6_DENCH</name>
<feature type="region of interest" description="Disordered" evidence="1">
    <location>
        <begin position="171"/>
        <end position="199"/>
    </location>
</feature>
<proteinExistence type="predicted"/>
<evidence type="ECO:0000256" key="1">
    <source>
        <dbReference type="SAM" id="MobiDB-lite"/>
    </source>
</evidence>
<accession>A0AAV7G1W6</accession>
<protein>
    <submittedName>
        <fullName evidence="2">Uncharacterized protein</fullName>
    </submittedName>
</protein>
<dbReference type="AlphaFoldDB" id="A0AAV7G1W6"/>